<evidence type="ECO:0000256" key="2">
    <source>
        <dbReference type="ARBA" id="ARBA00022525"/>
    </source>
</evidence>
<dbReference type="PATRIC" id="fig|1449336.4.peg.199"/>
<evidence type="ECO:0000256" key="1">
    <source>
        <dbReference type="ARBA" id="ARBA00022512"/>
    </source>
</evidence>
<keyword evidence="2" id="KW-0964">Secreted</keyword>
<keyword evidence="1" id="KW-0134">Cell wall</keyword>
<evidence type="ECO:0000259" key="7">
    <source>
        <dbReference type="PROSITE" id="PS50847"/>
    </source>
</evidence>
<dbReference type="PROSITE" id="PS50847">
    <property type="entry name" value="GRAM_POS_ANCHORING"/>
    <property type="match status" value="1"/>
</dbReference>
<feature type="compositionally biased region" description="Polar residues" evidence="5">
    <location>
        <begin position="607"/>
        <end position="635"/>
    </location>
</feature>
<feature type="region of interest" description="Disordered" evidence="5">
    <location>
        <begin position="562"/>
        <end position="635"/>
    </location>
</feature>
<proteinExistence type="predicted"/>
<dbReference type="InterPro" id="IPR019931">
    <property type="entry name" value="LPXTG_anchor"/>
</dbReference>
<dbReference type="EMBL" id="JQBS01000007">
    <property type="protein sequence ID" value="KRN57216.1"/>
    <property type="molecule type" value="Genomic_DNA"/>
</dbReference>
<comment type="caution">
    <text evidence="8">The sequence shown here is derived from an EMBL/GenBank/DDBJ whole genome shotgun (WGS) entry which is preliminary data.</text>
</comment>
<dbReference type="eggNOG" id="COG4932">
    <property type="taxonomic scope" value="Bacteria"/>
</dbReference>
<keyword evidence="6" id="KW-1133">Transmembrane helix</keyword>
<dbReference type="RefSeq" id="WP_034571321.1">
    <property type="nucleotide sequence ID" value="NZ_JQBS01000007.1"/>
</dbReference>
<evidence type="ECO:0000313" key="8">
    <source>
        <dbReference type="EMBL" id="KRN57216.1"/>
    </source>
</evidence>
<sequence>MKKQYLGSLVLFSGLLIGLNIPNQVDAEGESGSNSSSYPLLYEGIGGSGLDTFGEWFLTANDGYYMSFSNAMFIVDQGNSLQVDYKGDNTGPMSYAIYDEHFSVPAIYTGDYTNNTVIDLSTYSDGIYYVEVSIEKFIGAPVRPNTTLVQVNKESIDINLTINGIHGKYNPISVDHSSAKEGAVIEWVIKGENGFILEGTGDVTPEQMQTLGDGKYTIETTVTGKTMHGNPLTNKTNDNFELRHPESTTLVDRPINPESLTGTKKIENSELTWTIYDKNNQPIATGSGNEVPFAEINALADGEYTVKFTEMSPEAISDTSSGEFKIRRPESTTTVDKPINPESLTGTQKLPDSSLGWVIYDKDGKPIASGIGSEVSSSEMKELENGDYKIEFTETSTDGDTHSSSDTFEIRRPETTTIVDKPVNPASVTGTQKLPESSLEWVIYDSDGKTVASGVGNEVPLSEIEGLKDGDYKVKFTETSPEGLTHSSSDEFKLRHPETTTTVDKTVNPESITGTQKHPESSLGWVIYDKEGKPVASGTGGKVPQSEMDALADGDYTVAFTETTPEGLTDTSKGKFSINKKAEPKPEDPTQPVAPINPKKPADQGTPIANQKPNVLPEATTSKTETLPQTGETKSKSSFWLAISSFIGMIGLVGVKKRS</sequence>
<reference evidence="8 9" key="1">
    <citation type="journal article" date="2015" name="Genome Announc.">
        <title>Expanding the biotechnology potential of lactobacilli through comparative genomics of 213 strains and associated genera.</title>
        <authorList>
            <person name="Sun Z."/>
            <person name="Harris H.M."/>
            <person name="McCann A."/>
            <person name="Guo C."/>
            <person name="Argimon S."/>
            <person name="Zhang W."/>
            <person name="Yang X."/>
            <person name="Jeffery I.B."/>
            <person name="Cooney J.C."/>
            <person name="Kagawa T.F."/>
            <person name="Liu W."/>
            <person name="Song Y."/>
            <person name="Salvetti E."/>
            <person name="Wrobel A."/>
            <person name="Rasinkangas P."/>
            <person name="Parkhill J."/>
            <person name="Rea M.C."/>
            <person name="O'Sullivan O."/>
            <person name="Ritari J."/>
            <person name="Douillard F.P."/>
            <person name="Paul Ross R."/>
            <person name="Yang R."/>
            <person name="Briner A.E."/>
            <person name="Felis G.E."/>
            <person name="de Vos W.M."/>
            <person name="Barrangou R."/>
            <person name="Klaenhammer T.R."/>
            <person name="Caufield P.W."/>
            <person name="Cui Y."/>
            <person name="Zhang H."/>
            <person name="O'Toole P.W."/>
        </authorList>
    </citation>
    <scope>NUCLEOTIDE SEQUENCE [LARGE SCALE GENOMIC DNA]</scope>
    <source>
        <strain evidence="8 9">DSM 20623</strain>
    </source>
</reference>
<keyword evidence="4" id="KW-0572">Peptidoglycan-anchor</keyword>
<keyword evidence="3" id="KW-0732">Signal</keyword>
<evidence type="ECO:0000256" key="6">
    <source>
        <dbReference type="SAM" id="Phobius"/>
    </source>
</evidence>
<feature type="region of interest" description="Disordered" evidence="5">
    <location>
        <begin position="328"/>
        <end position="348"/>
    </location>
</feature>
<evidence type="ECO:0000256" key="4">
    <source>
        <dbReference type="ARBA" id="ARBA00023088"/>
    </source>
</evidence>
<dbReference type="Proteomes" id="UP000051658">
    <property type="component" value="Unassembled WGS sequence"/>
</dbReference>
<dbReference type="GeneID" id="89588192"/>
<dbReference type="Pfam" id="PF00746">
    <property type="entry name" value="Gram_pos_anchor"/>
    <property type="match status" value="1"/>
</dbReference>
<evidence type="ECO:0000256" key="5">
    <source>
        <dbReference type="SAM" id="MobiDB-lite"/>
    </source>
</evidence>
<evidence type="ECO:0000313" key="9">
    <source>
        <dbReference type="Proteomes" id="UP000051658"/>
    </source>
</evidence>
<dbReference type="AlphaFoldDB" id="A0A0R2HWU8"/>
<dbReference type="NCBIfam" id="TIGR01167">
    <property type="entry name" value="LPXTG_anchor"/>
    <property type="match status" value="1"/>
</dbReference>
<feature type="transmembrane region" description="Helical" evidence="6">
    <location>
        <begin position="637"/>
        <end position="655"/>
    </location>
</feature>
<accession>A0A0R2HWU8</accession>
<keyword evidence="9" id="KW-1185">Reference proteome</keyword>
<protein>
    <recommendedName>
        <fullName evidence="7">Gram-positive cocci surface proteins LPxTG domain-containing protein</fullName>
    </recommendedName>
</protein>
<feature type="compositionally biased region" description="Polar residues" evidence="5">
    <location>
        <begin position="562"/>
        <end position="571"/>
    </location>
</feature>
<keyword evidence="6" id="KW-0472">Membrane</keyword>
<keyword evidence="6" id="KW-0812">Transmembrane</keyword>
<evidence type="ECO:0000256" key="3">
    <source>
        <dbReference type="ARBA" id="ARBA00022729"/>
    </source>
</evidence>
<organism evidence="8 9">
    <name type="scientific">Carnobacterium divergens DSM 20623</name>
    <dbReference type="NCBI Taxonomy" id="1449336"/>
    <lineage>
        <taxon>Bacteria</taxon>
        <taxon>Bacillati</taxon>
        <taxon>Bacillota</taxon>
        <taxon>Bacilli</taxon>
        <taxon>Lactobacillales</taxon>
        <taxon>Carnobacteriaceae</taxon>
        <taxon>Carnobacterium</taxon>
    </lineage>
</organism>
<feature type="domain" description="Gram-positive cocci surface proteins LPxTG" evidence="7">
    <location>
        <begin position="627"/>
        <end position="659"/>
    </location>
</feature>
<gene>
    <name evidence="8" type="ORF">IV74_GL000197</name>
</gene>
<name>A0A0R2HWU8_CARDV</name>